<reference evidence="1" key="1">
    <citation type="journal article" date="2022" name="bioRxiv">
        <title>Sequencing and chromosome-scale assembly of the giantPleurodeles waltlgenome.</title>
        <authorList>
            <person name="Brown T."/>
            <person name="Elewa A."/>
            <person name="Iarovenko S."/>
            <person name="Subramanian E."/>
            <person name="Araus A.J."/>
            <person name="Petzold A."/>
            <person name="Susuki M."/>
            <person name="Suzuki K.-i.T."/>
            <person name="Hayashi T."/>
            <person name="Toyoda A."/>
            <person name="Oliveira C."/>
            <person name="Osipova E."/>
            <person name="Leigh N.D."/>
            <person name="Simon A."/>
            <person name="Yun M.H."/>
        </authorList>
    </citation>
    <scope>NUCLEOTIDE SEQUENCE</scope>
    <source>
        <strain evidence="1">20211129_DDA</strain>
        <tissue evidence="1">Liver</tissue>
    </source>
</reference>
<comment type="caution">
    <text evidence="1">The sequence shown here is derived from an EMBL/GenBank/DDBJ whole genome shotgun (WGS) entry which is preliminary data.</text>
</comment>
<proteinExistence type="predicted"/>
<dbReference type="EMBL" id="JANPWB010000003">
    <property type="protein sequence ID" value="KAJ1203456.1"/>
    <property type="molecule type" value="Genomic_DNA"/>
</dbReference>
<evidence type="ECO:0000313" key="2">
    <source>
        <dbReference type="Proteomes" id="UP001066276"/>
    </source>
</evidence>
<protein>
    <submittedName>
        <fullName evidence="1">Uncharacterized protein</fullName>
    </submittedName>
</protein>
<dbReference type="AlphaFoldDB" id="A0AAV7VT02"/>
<evidence type="ECO:0000313" key="1">
    <source>
        <dbReference type="EMBL" id="KAJ1203456.1"/>
    </source>
</evidence>
<sequence length="67" mass="7745">MASCRRTDFRKARFFSTPSTLASFFRERGPGRHGLFDGMSLTIFPLLHLMPDEQSVPWDMVEIGPWL</sequence>
<gene>
    <name evidence="1" type="ORF">NDU88_007242</name>
</gene>
<dbReference type="Proteomes" id="UP001066276">
    <property type="component" value="Chromosome 2_1"/>
</dbReference>
<keyword evidence="2" id="KW-1185">Reference proteome</keyword>
<name>A0AAV7VT02_PLEWA</name>
<accession>A0AAV7VT02</accession>
<organism evidence="1 2">
    <name type="scientific">Pleurodeles waltl</name>
    <name type="common">Iberian ribbed newt</name>
    <dbReference type="NCBI Taxonomy" id="8319"/>
    <lineage>
        <taxon>Eukaryota</taxon>
        <taxon>Metazoa</taxon>
        <taxon>Chordata</taxon>
        <taxon>Craniata</taxon>
        <taxon>Vertebrata</taxon>
        <taxon>Euteleostomi</taxon>
        <taxon>Amphibia</taxon>
        <taxon>Batrachia</taxon>
        <taxon>Caudata</taxon>
        <taxon>Salamandroidea</taxon>
        <taxon>Salamandridae</taxon>
        <taxon>Pleurodelinae</taxon>
        <taxon>Pleurodeles</taxon>
    </lineage>
</organism>